<keyword evidence="6 8" id="KW-0472">Membrane</keyword>
<comment type="similarity">
    <text evidence="2">Belongs to the bacterial sugar transferase family.</text>
</comment>
<organism evidence="10 11">
    <name type="scientific">Sphingomonas tabacisoli</name>
    <dbReference type="NCBI Taxonomy" id="2249466"/>
    <lineage>
        <taxon>Bacteria</taxon>
        <taxon>Pseudomonadati</taxon>
        <taxon>Pseudomonadota</taxon>
        <taxon>Alphaproteobacteria</taxon>
        <taxon>Sphingomonadales</taxon>
        <taxon>Sphingomonadaceae</taxon>
        <taxon>Sphingomonas</taxon>
    </lineage>
</organism>
<keyword evidence="7" id="KW-0270">Exopolysaccharide synthesis</keyword>
<comment type="subcellular location">
    <subcellularLocation>
        <location evidence="1">Membrane</location>
        <topology evidence="1">Multi-pass membrane protein</topology>
    </subcellularLocation>
</comment>
<dbReference type="PANTHER" id="PTHR30576">
    <property type="entry name" value="COLANIC BIOSYNTHESIS UDP-GLUCOSE LIPID CARRIER TRANSFERASE"/>
    <property type="match status" value="1"/>
</dbReference>
<gene>
    <name evidence="10" type="ORF">ACFSCW_12440</name>
</gene>
<keyword evidence="4 8" id="KW-0812">Transmembrane</keyword>
<feature type="transmembrane region" description="Helical" evidence="8">
    <location>
        <begin position="32"/>
        <end position="56"/>
    </location>
</feature>
<feature type="domain" description="Bacterial sugar transferase" evidence="9">
    <location>
        <begin position="272"/>
        <end position="458"/>
    </location>
</feature>
<dbReference type="EMBL" id="JBHUDY010000001">
    <property type="protein sequence ID" value="MFD1612611.1"/>
    <property type="molecule type" value="Genomic_DNA"/>
</dbReference>
<evidence type="ECO:0000259" key="9">
    <source>
        <dbReference type="Pfam" id="PF02397"/>
    </source>
</evidence>
<dbReference type="Proteomes" id="UP001597115">
    <property type="component" value="Unassembled WGS sequence"/>
</dbReference>
<feature type="transmembrane region" description="Helical" evidence="8">
    <location>
        <begin position="97"/>
        <end position="116"/>
    </location>
</feature>
<evidence type="ECO:0000313" key="11">
    <source>
        <dbReference type="Proteomes" id="UP001597115"/>
    </source>
</evidence>
<accession>A0ABW4I3T1</accession>
<dbReference type="PANTHER" id="PTHR30576:SF0">
    <property type="entry name" value="UNDECAPRENYL-PHOSPHATE N-ACETYLGALACTOSAMINYL 1-PHOSPHATE TRANSFERASE-RELATED"/>
    <property type="match status" value="1"/>
</dbReference>
<evidence type="ECO:0000256" key="1">
    <source>
        <dbReference type="ARBA" id="ARBA00004141"/>
    </source>
</evidence>
<dbReference type="RefSeq" id="WP_380889660.1">
    <property type="nucleotide sequence ID" value="NZ_JBHUDY010000001.1"/>
</dbReference>
<proteinExistence type="inferred from homology"/>
<evidence type="ECO:0000313" key="10">
    <source>
        <dbReference type="EMBL" id="MFD1612611.1"/>
    </source>
</evidence>
<keyword evidence="3" id="KW-0808">Transferase</keyword>
<reference evidence="11" key="1">
    <citation type="journal article" date="2019" name="Int. J. Syst. Evol. Microbiol.">
        <title>The Global Catalogue of Microorganisms (GCM) 10K type strain sequencing project: providing services to taxonomists for standard genome sequencing and annotation.</title>
        <authorList>
            <consortium name="The Broad Institute Genomics Platform"/>
            <consortium name="The Broad Institute Genome Sequencing Center for Infectious Disease"/>
            <person name="Wu L."/>
            <person name="Ma J."/>
        </authorList>
    </citation>
    <scope>NUCLEOTIDE SEQUENCE [LARGE SCALE GENOMIC DNA]</scope>
    <source>
        <strain evidence="11">CGMCC 1.16275</strain>
    </source>
</reference>
<evidence type="ECO:0000256" key="3">
    <source>
        <dbReference type="ARBA" id="ARBA00022679"/>
    </source>
</evidence>
<name>A0ABW4I3T1_9SPHN</name>
<evidence type="ECO:0000256" key="5">
    <source>
        <dbReference type="ARBA" id="ARBA00022989"/>
    </source>
</evidence>
<keyword evidence="5 8" id="KW-1133">Transmembrane helix</keyword>
<feature type="transmembrane region" description="Helical" evidence="8">
    <location>
        <begin position="128"/>
        <end position="147"/>
    </location>
</feature>
<keyword evidence="11" id="KW-1185">Reference proteome</keyword>
<dbReference type="InterPro" id="IPR003362">
    <property type="entry name" value="Bact_transf"/>
</dbReference>
<feature type="transmembrane region" description="Helical" evidence="8">
    <location>
        <begin position="277"/>
        <end position="298"/>
    </location>
</feature>
<evidence type="ECO:0000256" key="7">
    <source>
        <dbReference type="ARBA" id="ARBA00023169"/>
    </source>
</evidence>
<comment type="caution">
    <text evidence="10">The sequence shown here is derived from an EMBL/GenBank/DDBJ whole genome shotgun (WGS) entry which is preliminary data.</text>
</comment>
<dbReference type="Pfam" id="PF02397">
    <property type="entry name" value="Bac_transf"/>
    <property type="match status" value="1"/>
</dbReference>
<protein>
    <submittedName>
        <fullName evidence="10">Exopolysaccharide biosynthesis polyprenyl glycosylphosphotransferase</fullName>
    </submittedName>
</protein>
<evidence type="ECO:0000256" key="2">
    <source>
        <dbReference type="ARBA" id="ARBA00006464"/>
    </source>
</evidence>
<dbReference type="NCBIfam" id="TIGR03025">
    <property type="entry name" value="EPS_sugtrans"/>
    <property type="match status" value="1"/>
</dbReference>
<feature type="transmembrane region" description="Helical" evidence="8">
    <location>
        <begin position="62"/>
        <end position="85"/>
    </location>
</feature>
<evidence type="ECO:0000256" key="4">
    <source>
        <dbReference type="ARBA" id="ARBA00022692"/>
    </source>
</evidence>
<evidence type="ECO:0000256" key="6">
    <source>
        <dbReference type="ARBA" id="ARBA00023136"/>
    </source>
</evidence>
<sequence>MLIANRTLKPWKVSEPVELPTIPDMEARRVKFYAVLTIVDAAAIALSFLLAGLVYLGDLLSVHSVTMLLVLAPLYLAFAASGGSYADAVLRSTNEGVIKALRSLALGGAAILLIAYTMKAGESFSRGVFWIGMISSAVVLTVGRICMTRILHRLLGRNLFSTVVICDDADYTAMPGDVVLQAGWLGFSADTDDPLDYHQLANIVAHADRVIVSCSRDRYGQWARVLKSMAVDGEIVTTDSDDLGLIGIGWHGRHRTLVVSAGPLHLRDRILKRAFDIAVSSIALLVLSPLMVAVAVAIRMESAGSVFFRQSRIGRDNKIFQMYKFRSMYIDACDSNATKLTTREDPRVTRVGELIRRNSIDELPQLINVLKGEMSIVGPRPHAISARAAELLYWEVDPRYRHRHSVKPGLTGLAQIRGFRGATDRTEDLKNRLSADLEYLNRWSLWQDILIVLRTFSVLRHDNAF</sequence>
<dbReference type="InterPro" id="IPR017475">
    <property type="entry name" value="EPS_sugar_tfrase"/>
</dbReference>
<evidence type="ECO:0000256" key="8">
    <source>
        <dbReference type="SAM" id="Phobius"/>
    </source>
</evidence>